<feature type="domain" description="ABC transporter" evidence="5">
    <location>
        <begin position="257"/>
        <end position="474"/>
    </location>
</feature>
<evidence type="ECO:0000313" key="6">
    <source>
        <dbReference type="EMBL" id="NJC24776.1"/>
    </source>
</evidence>
<dbReference type="SMART" id="SM00382">
    <property type="entry name" value="AAA"/>
    <property type="match status" value="2"/>
</dbReference>
<dbReference type="Proteomes" id="UP000770785">
    <property type="component" value="Unassembled WGS sequence"/>
</dbReference>
<dbReference type="Pfam" id="PF00005">
    <property type="entry name" value="ABC_tran"/>
    <property type="match status" value="2"/>
</dbReference>
<dbReference type="PANTHER" id="PTHR43776">
    <property type="entry name" value="TRANSPORT ATP-BINDING PROTEIN"/>
    <property type="match status" value="1"/>
</dbReference>
<evidence type="ECO:0000256" key="4">
    <source>
        <dbReference type="ARBA" id="ARBA00022840"/>
    </source>
</evidence>
<comment type="caution">
    <text evidence="6">The sequence shown here is derived from an EMBL/GenBank/DDBJ whole genome shotgun (WGS) entry which is preliminary data.</text>
</comment>
<keyword evidence="2" id="KW-0813">Transport</keyword>
<gene>
    <name evidence="6" type="ORF">GGR27_000257</name>
</gene>
<dbReference type="EMBL" id="JAATJH010000001">
    <property type="protein sequence ID" value="NJC24776.1"/>
    <property type="molecule type" value="Genomic_DNA"/>
</dbReference>
<accession>A0ABX0X6F5</accession>
<sequence>MPPVLTVDELIIGFDPARPVVNEVSFTIDAGEKVGLWGPSGSGKSMIGKAIVSLLPPAAEFVSGKLKLTLGDDVTVDLLTTSEEVLRSIRGTEIGMVWQDPATALNPTHTIARALGEVAQLFTPPELLDMVHLIGDQGRILASYPHQLSGGQLQRIIIAIALAKNPRLLIADEPTTALDSLTETALLDLLDELVTERKIALLLITHDESILRTRTHRVIQLQAGRIVADGPVAEVLGEESRTARRQQVVPGPDAPVLTITDLNYAYHTSSWIPFRKPAVTQILSDVNLEIRAGEWVALTGPSGCGKSTLASNIVDAQGDVTGSITVARGGVQLIPQNALASLNPRHTVARILKEVLSANQNAWFDGTPTPTDLLARVKLTPEVLDRKPDELSGGQQQRLVIARALAAHPSLLIADESVSALDAAVQREILSLFSELLRQRAVGLLFISHDIRLVRAYAGRVVIIRAGKLVEVEVDSPN</sequence>
<dbReference type="InterPro" id="IPR050319">
    <property type="entry name" value="ABC_transp_ATP-bind"/>
</dbReference>
<organism evidence="6 7">
    <name type="scientific">Neolewinella antarctica</name>
    <dbReference type="NCBI Taxonomy" id="442734"/>
    <lineage>
        <taxon>Bacteria</taxon>
        <taxon>Pseudomonadati</taxon>
        <taxon>Bacteroidota</taxon>
        <taxon>Saprospiria</taxon>
        <taxon>Saprospirales</taxon>
        <taxon>Lewinellaceae</taxon>
        <taxon>Neolewinella</taxon>
    </lineage>
</organism>
<dbReference type="CDD" id="cd03257">
    <property type="entry name" value="ABC_NikE_OppD_transporters"/>
    <property type="match status" value="2"/>
</dbReference>
<keyword evidence="7" id="KW-1185">Reference proteome</keyword>
<dbReference type="InterPro" id="IPR027417">
    <property type="entry name" value="P-loop_NTPase"/>
</dbReference>
<dbReference type="PROSITE" id="PS50893">
    <property type="entry name" value="ABC_TRANSPORTER_2"/>
    <property type="match status" value="2"/>
</dbReference>
<evidence type="ECO:0000256" key="2">
    <source>
        <dbReference type="ARBA" id="ARBA00022448"/>
    </source>
</evidence>
<feature type="domain" description="ABC transporter" evidence="5">
    <location>
        <begin position="5"/>
        <end position="248"/>
    </location>
</feature>
<dbReference type="InterPro" id="IPR003439">
    <property type="entry name" value="ABC_transporter-like_ATP-bd"/>
</dbReference>
<evidence type="ECO:0000313" key="7">
    <source>
        <dbReference type="Proteomes" id="UP000770785"/>
    </source>
</evidence>
<protein>
    <submittedName>
        <fullName evidence="6">ABC-type glutathione transport system ATPase component</fullName>
    </submittedName>
</protein>
<keyword evidence="4" id="KW-0067">ATP-binding</keyword>
<comment type="similarity">
    <text evidence="1">Belongs to the ABC transporter superfamily.</text>
</comment>
<dbReference type="PROSITE" id="PS00211">
    <property type="entry name" value="ABC_TRANSPORTER_1"/>
    <property type="match status" value="2"/>
</dbReference>
<keyword evidence="3" id="KW-0547">Nucleotide-binding</keyword>
<dbReference type="PANTHER" id="PTHR43776:SF7">
    <property type="entry name" value="D,D-DIPEPTIDE TRANSPORT ATP-BINDING PROTEIN DDPF-RELATED"/>
    <property type="match status" value="1"/>
</dbReference>
<reference evidence="6 7" key="1">
    <citation type="submission" date="2020-03" db="EMBL/GenBank/DDBJ databases">
        <title>Genomic Encyclopedia of Type Strains, Phase IV (KMG-IV): sequencing the most valuable type-strain genomes for metagenomic binning, comparative biology and taxonomic classification.</title>
        <authorList>
            <person name="Goeker M."/>
        </authorList>
    </citation>
    <scope>NUCLEOTIDE SEQUENCE [LARGE SCALE GENOMIC DNA]</scope>
    <source>
        <strain evidence="6 7">DSM 105096</strain>
    </source>
</reference>
<dbReference type="RefSeq" id="WP_168035585.1">
    <property type="nucleotide sequence ID" value="NZ_JAATJH010000001.1"/>
</dbReference>
<evidence type="ECO:0000259" key="5">
    <source>
        <dbReference type="PROSITE" id="PS50893"/>
    </source>
</evidence>
<evidence type="ECO:0000256" key="3">
    <source>
        <dbReference type="ARBA" id="ARBA00022741"/>
    </source>
</evidence>
<dbReference type="Gene3D" id="3.40.50.300">
    <property type="entry name" value="P-loop containing nucleotide triphosphate hydrolases"/>
    <property type="match status" value="2"/>
</dbReference>
<evidence type="ECO:0000256" key="1">
    <source>
        <dbReference type="ARBA" id="ARBA00005417"/>
    </source>
</evidence>
<name>A0ABX0X6F5_9BACT</name>
<dbReference type="SUPFAM" id="SSF52540">
    <property type="entry name" value="P-loop containing nucleoside triphosphate hydrolases"/>
    <property type="match status" value="2"/>
</dbReference>
<dbReference type="InterPro" id="IPR003593">
    <property type="entry name" value="AAA+_ATPase"/>
</dbReference>
<dbReference type="InterPro" id="IPR017871">
    <property type="entry name" value="ABC_transporter-like_CS"/>
</dbReference>
<proteinExistence type="inferred from homology"/>